<organism evidence="1 2">
    <name type="scientific">Parastrongyloides trichosuri</name>
    <name type="common">Possum-specific nematode worm</name>
    <dbReference type="NCBI Taxonomy" id="131310"/>
    <lineage>
        <taxon>Eukaryota</taxon>
        <taxon>Metazoa</taxon>
        <taxon>Ecdysozoa</taxon>
        <taxon>Nematoda</taxon>
        <taxon>Chromadorea</taxon>
        <taxon>Rhabditida</taxon>
        <taxon>Tylenchina</taxon>
        <taxon>Panagrolaimomorpha</taxon>
        <taxon>Strongyloidoidea</taxon>
        <taxon>Strongyloididae</taxon>
        <taxon>Parastrongyloides</taxon>
    </lineage>
</organism>
<dbReference type="AlphaFoldDB" id="A0A0N4ZE69"/>
<dbReference type="Proteomes" id="UP000038045">
    <property type="component" value="Unplaced"/>
</dbReference>
<sequence>MNGAQLLIFVRIITDIFLNLQYSSKNVDAYSLQIKAPKAEYVVTSGKNDKGKYDVTGQHVTTFDLSGDTHYGTSDPTVVNVYSNGGGTRNKSTTNSNKQITGVDVDAYNEVDSENINNIDLSKLKVSN</sequence>
<evidence type="ECO:0000313" key="1">
    <source>
        <dbReference type="Proteomes" id="UP000038045"/>
    </source>
</evidence>
<reference evidence="2" key="1">
    <citation type="submission" date="2017-02" db="UniProtKB">
        <authorList>
            <consortium name="WormBaseParasite"/>
        </authorList>
    </citation>
    <scope>IDENTIFICATION</scope>
</reference>
<keyword evidence="1" id="KW-1185">Reference proteome</keyword>
<dbReference type="WBParaSite" id="PTRK_0000590300.1">
    <property type="protein sequence ID" value="PTRK_0000590300.1"/>
    <property type="gene ID" value="PTRK_0000590300"/>
</dbReference>
<name>A0A0N4ZE69_PARTI</name>
<evidence type="ECO:0000313" key="2">
    <source>
        <dbReference type="WBParaSite" id="PTRK_0000590300.1"/>
    </source>
</evidence>
<proteinExistence type="predicted"/>
<accession>A0A0N4ZE69</accession>
<protein>
    <submittedName>
        <fullName evidence="2">Hemagglutinin</fullName>
    </submittedName>
</protein>